<proteinExistence type="predicted"/>
<gene>
    <name evidence="1" type="ORF">PAXINDRAFT_21849</name>
</gene>
<name>A0A0C9TC69_PAXIN</name>
<dbReference type="Proteomes" id="UP000053647">
    <property type="component" value="Unassembled WGS sequence"/>
</dbReference>
<dbReference type="EMBL" id="KN821450">
    <property type="protein sequence ID" value="KIJ04861.1"/>
    <property type="molecule type" value="Genomic_DNA"/>
</dbReference>
<evidence type="ECO:0000313" key="1">
    <source>
        <dbReference type="EMBL" id="KIJ04861.1"/>
    </source>
</evidence>
<evidence type="ECO:0000313" key="2">
    <source>
        <dbReference type="Proteomes" id="UP000053647"/>
    </source>
</evidence>
<dbReference type="AlphaFoldDB" id="A0A0C9TC69"/>
<sequence>MPPSHTSHIIMTTAPIVYQLRYSKDHLWSPSQAPSVDATPHLLADIVWADKEALITFKAWKTRGLKEATKIPDVFFLSGDE</sequence>
<reference evidence="2" key="2">
    <citation type="submission" date="2015-01" db="EMBL/GenBank/DDBJ databases">
        <title>Evolutionary Origins and Diversification of the Mycorrhizal Mutualists.</title>
        <authorList>
            <consortium name="DOE Joint Genome Institute"/>
            <consortium name="Mycorrhizal Genomics Consortium"/>
            <person name="Kohler A."/>
            <person name="Kuo A."/>
            <person name="Nagy L.G."/>
            <person name="Floudas D."/>
            <person name="Copeland A."/>
            <person name="Barry K.W."/>
            <person name="Cichocki N."/>
            <person name="Veneault-Fourrey C."/>
            <person name="LaButti K."/>
            <person name="Lindquist E.A."/>
            <person name="Lipzen A."/>
            <person name="Lundell T."/>
            <person name="Morin E."/>
            <person name="Murat C."/>
            <person name="Riley R."/>
            <person name="Ohm R."/>
            <person name="Sun H."/>
            <person name="Tunlid A."/>
            <person name="Henrissat B."/>
            <person name="Grigoriev I.V."/>
            <person name="Hibbett D.S."/>
            <person name="Martin F."/>
        </authorList>
    </citation>
    <scope>NUCLEOTIDE SEQUENCE [LARGE SCALE GENOMIC DNA]</scope>
    <source>
        <strain evidence="2">ATCC 200175</strain>
    </source>
</reference>
<keyword evidence="2" id="KW-1185">Reference proteome</keyword>
<protein>
    <submittedName>
        <fullName evidence="1">Uncharacterized protein</fullName>
    </submittedName>
</protein>
<accession>A0A0C9TC69</accession>
<reference evidence="1 2" key="1">
    <citation type="submission" date="2014-06" db="EMBL/GenBank/DDBJ databases">
        <authorList>
            <consortium name="DOE Joint Genome Institute"/>
            <person name="Kuo A."/>
            <person name="Kohler A."/>
            <person name="Nagy L.G."/>
            <person name="Floudas D."/>
            <person name="Copeland A."/>
            <person name="Barry K.W."/>
            <person name="Cichocki N."/>
            <person name="Veneault-Fourrey C."/>
            <person name="LaButti K."/>
            <person name="Lindquist E.A."/>
            <person name="Lipzen A."/>
            <person name="Lundell T."/>
            <person name="Morin E."/>
            <person name="Murat C."/>
            <person name="Sun H."/>
            <person name="Tunlid A."/>
            <person name="Henrissat B."/>
            <person name="Grigoriev I.V."/>
            <person name="Hibbett D.S."/>
            <person name="Martin F."/>
            <person name="Nordberg H.P."/>
            <person name="Cantor M.N."/>
            <person name="Hua S.X."/>
        </authorList>
    </citation>
    <scope>NUCLEOTIDE SEQUENCE [LARGE SCALE GENOMIC DNA]</scope>
    <source>
        <strain evidence="1 2">ATCC 200175</strain>
    </source>
</reference>
<organism evidence="1 2">
    <name type="scientific">Paxillus involutus ATCC 200175</name>
    <dbReference type="NCBI Taxonomy" id="664439"/>
    <lineage>
        <taxon>Eukaryota</taxon>
        <taxon>Fungi</taxon>
        <taxon>Dikarya</taxon>
        <taxon>Basidiomycota</taxon>
        <taxon>Agaricomycotina</taxon>
        <taxon>Agaricomycetes</taxon>
        <taxon>Agaricomycetidae</taxon>
        <taxon>Boletales</taxon>
        <taxon>Paxilineae</taxon>
        <taxon>Paxillaceae</taxon>
        <taxon>Paxillus</taxon>
    </lineage>
</organism>
<dbReference type="HOGENOM" id="CLU_2574546_0_0_1"/>